<dbReference type="STRING" id="655863.F0X847"/>
<dbReference type="EMBL" id="GL629735">
    <property type="protein sequence ID" value="EFX06083.1"/>
    <property type="molecule type" value="Genomic_DNA"/>
</dbReference>
<feature type="region of interest" description="Disordered" evidence="1">
    <location>
        <begin position="213"/>
        <end position="245"/>
    </location>
</feature>
<dbReference type="Proteomes" id="UP000007796">
    <property type="component" value="Unassembled WGS sequence"/>
</dbReference>
<feature type="region of interest" description="Disordered" evidence="1">
    <location>
        <begin position="410"/>
        <end position="476"/>
    </location>
</feature>
<dbReference type="eggNOG" id="KOG2354">
    <property type="taxonomic scope" value="Eukaryota"/>
</dbReference>
<reference evidence="2 3" key="1">
    <citation type="journal article" date="2011" name="Proc. Natl. Acad. Sci. U.S.A.">
        <title>Genome and transcriptome analyses of the mountain pine beetle-fungal symbiont Grosmannia clavigera, a lodgepole pine pathogen.</title>
        <authorList>
            <person name="DiGuistini S."/>
            <person name="Wang Y."/>
            <person name="Liao N.Y."/>
            <person name="Taylor G."/>
            <person name="Tanguay P."/>
            <person name="Feau N."/>
            <person name="Henrissat B."/>
            <person name="Chan S.K."/>
            <person name="Hesse-Orce U."/>
            <person name="Alamouti S.M."/>
            <person name="Tsui C.K.M."/>
            <person name="Docking R.T."/>
            <person name="Levasseur A."/>
            <person name="Haridas S."/>
            <person name="Robertson G."/>
            <person name="Birol I."/>
            <person name="Holt R.A."/>
            <person name="Marra M.A."/>
            <person name="Hamelin R.C."/>
            <person name="Hirst M."/>
            <person name="Jones S.J.M."/>
            <person name="Bohlmann J."/>
            <person name="Breuil C."/>
        </authorList>
    </citation>
    <scope>NUCLEOTIDE SEQUENCE [LARGE SCALE GENOMIC DNA]</scope>
    <source>
        <strain evidence="3">kw1407 / UAMH 11150</strain>
    </source>
</reference>
<feature type="compositionally biased region" description="Low complexity" evidence="1">
    <location>
        <begin position="318"/>
        <end position="330"/>
    </location>
</feature>
<evidence type="ECO:0000256" key="1">
    <source>
        <dbReference type="SAM" id="MobiDB-lite"/>
    </source>
</evidence>
<gene>
    <name evidence="2" type="ORF">CMQ_4152</name>
</gene>
<dbReference type="InterPro" id="IPR006886">
    <property type="entry name" value="RNA_pol_III_Rpc5"/>
</dbReference>
<protein>
    <submittedName>
        <fullName evidence="2">Sulfite reductase beta subunit</fullName>
    </submittedName>
</protein>
<feature type="compositionally biased region" description="Basic and acidic residues" evidence="1">
    <location>
        <begin position="213"/>
        <end position="226"/>
    </location>
</feature>
<dbReference type="GeneID" id="25977332"/>
<accession>F0X847</accession>
<sequence>MATATVDAAGATATDSDPVVARYNVFLKPQLPAHQKLLVLQYPNRVDKTSPLTSSGLSPTELRVKQASGMVEIDIPLDYNNAYDRTKGMAWGGALASSTKAKAGGSHGLAGGFGVGGVQGARGRALAGAGTAGGRSVSTTAAGGGDGHYGSLDWSEAIRQDRVLRLQTLGGMCPPTRTAEARWMIGVFDGGNLHLTPVNSLVHLRPQLHHIDAEADLDRQKHRDSAGADGGAGGRGAGGPAGGPVARAIHMTIKSAGADGDEVVTETMADRLRAVQMENWTRLTYVGDDDENSWDVYNQTLFLRETAAAASASASAAASSAASSTGATAGADDDDKEKSTDILSATDTADDKPLVAKVPSLRTAWQENDLLQAISGIQKPADDSSEAAAAAAEVARQTARLKAKNKAKAKQRLEGNAASSAEAVSSAAVKQELSVADGPAPIARRGRPSATLPPSRGRGGRTRQTGPGRGSAMDID</sequence>
<name>F0X847_GROCL</name>
<dbReference type="PANTHER" id="PTHR12069">
    <property type="entry name" value="DNA-DIRECTED RNA POLYMERASES III 80 KDA POLYPEPTIDE RNA POLYMERASE III SUBUNIT 5"/>
    <property type="match status" value="1"/>
</dbReference>
<feature type="region of interest" description="Disordered" evidence="1">
    <location>
        <begin position="318"/>
        <end position="338"/>
    </location>
</feature>
<dbReference type="RefSeq" id="XP_014175565.1">
    <property type="nucleotide sequence ID" value="XM_014320090.1"/>
</dbReference>
<dbReference type="AlphaFoldDB" id="F0X847"/>
<feature type="compositionally biased region" description="Low complexity" evidence="1">
    <location>
        <begin position="417"/>
        <end position="429"/>
    </location>
</feature>
<evidence type="ECO:0000313" key="2">
    <source>
        <dbReference type="EMBL" id="EFX06083.1"/>
    </source>
</evidence>
<dbReference type="OrthoDB" id="340681at2759"/>
<evidence type="ECO:0000313" key="3">
    <source>
        <dbReference type="Proteomes" id="UP000007796"/>
    </source>
</evidence>
<organism evidence="3">
    <name type="scientific">Grosmannia clavigera (strain kw1407 / UAMH 11150)</name>
    <name type="common">Blue stain fungus</name>
    <name type="synonym">Graphiocladiella clavigera</name>
    <dbReference type="NCBI Taxonomy" id="655863"/>
    <lineage>
        <taxon>Eukaryota</taxon>
        <taxon>Fungi</taxon>
        <taxon>Dikarya</taxon>
        <taxon>Ascomycota</taxon>
        <taxon>Pezizomycotina</taxon>
        <taxon>Sordariomycetes</taxon>
        <taxon>Sordariomycetidae</taxon>
        <taxon>Ophiostomatales</taxon>
        <taxon>Ophiostomataceae</taxon>
        <taxon>Leptographium</taxon>
    </lineage>
</organism>
<dbReference type="InParanoid" id="F0X847"/>
<dbReference type="PANTHER" id="PTHR12069:SF0">
    <property type="entry name" value="DNA-DIRECTED RNA POLYMERASE III SUBUNIT RPC5"/>
    <property type="match status" value="1"/>
</dbReference>
<dbReference type="HOGENOM" id="CLU_045565_0_0_1"/>
<feature type="compositionally biased region" description="Gly residues" evidence="1">
    <location>
        <begin position="228"/>
        <end position="242"/>
    </location>
</feature>
<dbReference type="GO" id="GO:0042797">
    <property type="term" value="P:tRNA transcription by RNA polymerase III"/>
    <property type="evidence" value="ECO:0007669"/>
    <property type="project" value="TreeGrafter"/>
</dbReference>
<dbReference type="Pfam" id="PF04801">
    <property type="entry name" value="RPC5"/>
    <property type="match status" value="2"/>
</dbReference>
<keyword evidence="3" id="KW-1185">Reference proteome</keyword>
<proteinExistence type="predicted"/>
<dbReference type="GO" id="GO:0005666">
    <property type="term" value="C:RNA polymerase III complex"/>
    <property type="evidence" value="ECO:0007669"/>
    <property type="project" value="TreeGrafter"/>
</dbReference>